<evidence type="ECO:0000313" key="11">
    <source>
        <dbReference type="Proteomes" id="UP000198287"/>
    </source>
</evidence>
<dbReference type="PANTHER" id="PTHR10856:SF44">
    <property type="entry name" value="CORONIN"/>
    <property type="match status" value="1"/>
</dbReference>
<evidence type="ECO:0000256" key="5">
    <source>
        <dbReference type="ARBA" id="ARBA00023203"/>
    </source>
</evidence>
<gene>
    <name evidence="10" type="ORF">Fcan01_12778</name>
</gene>
<dbReference type="SMART" id="SM00320">
    <property type="entry name" value="WD40"/>
    <property type="match status" value="4"/>
</dbReference>
<feature type="region of interest" description="Disordered" evidence="8">
    <location>
        <begin position="443"/>
        <end position="492"/>
    </location>
</feature>
<dbReference type="Proteomes" id="UP000198287">
    <property type="component" value="Unassembled WGS sequence"/>
</dbReference>
<dbReference type="Pfam" id="PF08953">
    <property type="entry name" value="DUF1899"/>
    <property type="match status" value="1"/>
</dbReference>
<feature type="repeat" description="WD" evidence="6">
    <location>
        <begin position="184"/>
        <end position="225"/>
    </location>
</feature>
<dbReference type="InterPro" id="IPR015048">
    <property type="entry name" value="DUF1899"/>
</dbReference>
<evidence type="ECO:0000256" key="8">
    <source>
        <dbReference type="SAM" id="MobiDB-lite"/>
    </source>
</evidence>
<evidence type="ECO:0000256" key="4">
    <source>
        <dbReference type="ARBA" id="ARBA00023054"/>
    </source>
</evidence>
<feature type="domain" description="DUF1899" evidence="9">
    <location>
        <begin position="17"/>
        <end position="81"/>
    </location>
</feature>
<dbReference type="PANTHER" id="PTHR10856">
    <property type="entry name" value="CORONIN"/>
    <property type="match status" value="1"/>
</dbReference>
<feature type="compositionally biased region" description="Low complexity" evidence="8">
    <location>
        <begin position="571"/>
        <end position="592"/>
    </location>
</feature>
<dbReference type="InterPro" id="IPR036322">
    <property type="entry name" value="WD40_repeat_dom_sf"/>
</dbReference>
<feature type="compositionally biased region" description="Basic and acidic residues" evidence="8">
    <location>
        <begin position="475"/>
        <end position="484"/>
    </location>
</feature>
<keyword evidence="2 6" id="KW-0853">WD repeat</keyword>
<dbReference type="SUPFAM" id="SSF50978">
    <property type="entry name" value="WD40 repeat-like"/>
    <property type="match status" value="1"/>
</dbReference>
<dbReference type="AlphaFoldDB" id="A0A226E6H0"/>
<evidence type="ECO:0000313" key="10">
    <source>
        <dbReference type="EMBL" id="OXA52481.1"/>
    </source>
</evidence>
<proteinExistence type="inferred from homology"/>
<evidence type="ECO:0000256" key="1">
    <source>
        <dbReference type="ARBA" id="ARBA00009482"/>
    </source>
</evidence>
<dbReference type="Pfam" id="PF16300">
    <property type="entry name" value="WD40_4"/>
    <property type="match status" value="1"/>
</dbReference>
<dbReference type="PROSITE" id="PS50082">
    <property type="entry name" value="WD_REPEATS_2"/>
    <property type="match status" value="3"/>
</dbReference>
<evidence type="ECO:0000256" key="2">
    <source>
        <dbReference type="ARBA" id="ARBA00022574"/>
    </source>
</evidence>
<name>A0A226E6H0_FOLCA</name>
<evidence type="ECO:0000256" key="6">
    <source>
        <dbReference type="PROSITE-ProRule" id="PRU00221"/>
    </source>
</evidence>
<evidence type="ECO:0000256" key="3">
    <source>
        <dbReference type="ARBA" id="ARBA00022737"/>
    </source>
</evidence>
<dbReference type="Gene3D" id="2.130.10.10">
    <property type="entry name" value="YVTN repeat-like/Quinoprotein amine dehydrogenase"/>
    <property type="match status" value="1"/>
</dbReference>
<feature type="repeat" description="WD" evidence="6">
    <location>
        <begin position="141"/>
        <end position="183"/>
    </location>
</feature>
<dbReference type="STRING" id="158441.A0A226E6H0"/>
<organism evidence="10 11">
    <name type="scientific">Folsomia candida</name>
    <name type="common">Springtail</name>
    <dbReference type="NCBI Taxonomy" id="158441"/>
    <lineage>
        <taxon>Eukaryota</taxon>
        <taxon>Metazoa</taxon>
        <taxon>Ecdysozoa</taxon>
        <taxon>Arthropoda</taxon>
        <taxon>Hexapoda</taxon>
        <taxon>Collembola</taxon>
        <taxon>Entomobryomorpha</taxon>
        <taxon>Isotomoidea</taxon>
        <taxon>Isotomidae</taxon>
        <taxon>Proisotominae</taxon>
        <taxon>Folsomia</taxon>
    </lineage>
</organism>
<dbReference type="EMBL" id="LNIX01000006">
    <property type="protein sequence ID" value="OXA52481.1"/>
    <property type="molecule type" value="Genomic_DNA"/>
</dbReference>
<dbReference type="InterPro" id="IPR015505">
    <property type="entry name" value="Coronin"/>
</dbReference>
<dbReference type="InterPro" id="IPR015943">
    <property type="entry name" value="WD40/YVTN_repeat-like_dom_sf"/>
</dbReference>
<evidence type="ECO:0000256" key="7">
    <source>
        <dbReference type="RuleBase" id="RU280818"/>
    </source>
</evidence>
<keyword evidence="11" id="KW-1185">Reference proteome</keyword>
<feature type="region of interest" description="Disordered" evidence="8">
    <location>
        <begin position="571"/>
        <end position="596"/>
    </location>
</feature>
<evidence type="ECO:0000259" key="9">
    <source>
        <dbReference type="SMART" id="SM01166"/>
    </source>
</evidence>
<feature type="compositionally biased region" description="Acidic residues" evidence="8">
    <location>
        <begin position="454"/>
        <end position="474"/>
    </location>
</feature>
<keyword evidence="5" id="KW-0009">Actin-binding</keyword>
<reference evidence="10 11" key="1">
    <citation type="submission" date="2015-12" db="EMBL/GenBank/DDBJ databases">
        <title>The genome of Folsomia candida.</title>
        <authorList>
            <person name="Faddeeva A."/>
            <person name="Derks M.F."/>
            <person name="Anvar Y."/>
            <person name="Smit S."/>
            <person name="Van Straalen N."/>
            <person name="Roelofs D."/>
        </authorList>
    </citation>
    <scope>NUCLEOTIDE SEQUENCE [LARGE SCALE GENOMIC DNA]</scope>
    <source>
        <strain evidence="10 11">VU population</strain>
        <tissue evidence="10">Whole body</tissue>
    </source>
</reference>
<dbReference type="OrthoDB" id="1850764at2759"/>
<comment type="similarity">
    <text evidence="1 7">Belongs to the WD repeat coronin family.</text>
</comment>
<dbReference type="SMART" id="SM01167">
    <property type="entry name" value="DUF1900"/>
    <property type="match status" value="1"/>
</dbReference>
<sequence>MVDCTSCTRPSVKMGFRGVRTSKFRHVFGQPVRKEHSYDNIKITRNAHDCNFCAVNPKFLAIVTEVAGGGSFMVLPLEKYGRLDHHNTFKVCGHTGPVLDVKWNPFNDNMVASASDDATIKIWYIPDGGLTANLNEWLVELTGHRRRVGFLEWHPTAENVLASVSFDHTVILWHVTKSEPIISINCHPDIIYSIAFNRDGSLLATTCKDKKLRVIEPRTGKVLQEGQCHTGTKASKVVFIGDTGRLVTTGFARYSDRQFAIWDAKNLEKPLAVEVIDSSSGVVFPYYDHDTRLLYLAGKGDGNIRYYEIVDHSPWAYYLNQYLSGCPQRGLGWMPKRGCEVYRCEIGRFYKLHAIKGLCEPISMIVPRKSDQFQDDLYPDTAAPTPSLSAAEWISGVNRPPVLISLKTGVVVKTHKPIPLQEIEMTSKPPDRNTEMKFAFLSQETTPDYRSLDDNDGVDDDDSDSERESDDEDDGHGVRYSSREEDYDYDSGVNTDISLATTVAPGSPPLHHPLRRSPSTKILQIINLLQQDAGKYDASREKDSKEKWEKTKMNQAVQQKKVASIVNQLQTTTTHSSSSSPTNLTTSTQPTSVRRDSIERVKNNNQNNMDLVTFDDFRAGYIRKCLEVERLQVMVSLKDKRIKELEAYVELLSQ</sequence>
<dbReference type="FunFam" id="2.130.10.10:FF:000502">
    <property type="entry name" value="Coronin"/>
    <property type="match status" value="1"/>
</dbReference>
<dbReference type="SMART" id="SM01166">
    <property type="entry name" value="DUF1899"/>
    <property type="match status" value="1"/>
</dbReference>
<feature type="repeat" description="WD" evidence="6">
    <location>
        <begin position="91"/>
        <end position="133"/>
    </location>
</feature>
<dbReference type="PROSITE" id="PS50294">
    <property type="entry name" value="WD_REPEATS_REGION"/>
    <property type="match status" value="2"/>
</dbReference>
<keyword evidence="4" id="KW-0175">Coiled coil</keyword>
<keyword evidence="3 7" id="KW-0677">Repeat</keyword>
<comment type="caution">
    <text evidence="10">The sequence shown here is derived from an EMBL/GenBank/DDBJ whole genome shotgun (WGS) entry which is preliminary data.</text>
</comment>
<protein>
    <recommendedName>
        <fullName evidence="7">Coronin</fullName>
    </recommendedName>
</protein>
<dbReference type="GO" id="GO:0051015">
    <property type="term" value="F:actin filament binding"/>
    <property type="evidence" value="ECO:0007669"/>
    <property type="project" value="TreeGrafter"/>
</dbReference>
<dbReference type="OMA" id="CEIMRIF"/>
<dbReference type="Pfam" id="PF00400">
    <property type="entry name" value="WD40"/>
    <property type="match status" value="3"/>
</dbReference>
<dbReference type="InterPro" id="IPR001680">
    <property type="entry name" value="WD40_rpt"/>
</dbReference>
<accession>A0A226E6H0</accession>